<feature type="non-terminal residue" evidence="1">
    <location>
        <position position="1"/>
    </location>
</feature>
<protein>
    <recommendedName>
        <fullName evidence="3">DUF4352 domain-containing protein</fullName>
    </recommendedName>
</protein>
<proteinExistence type="predicted"/>
<evidence type="ECO:0008006" key="3">
    <source>
        <dbReference type="Google" id="ProtNLM"/>
    </source>
</evidence>
<name>A0A1G8FT19_ANETH</name>
<evidence type="ECO:0000313" key="2">
    <source>
        <dbReference type="Proteomes" id="UP000198956"/>
    </source>
</evidence>
<organism evidence="1 2">
    <name type="scientific">Aneurinibacillus thermoaerophilus</name>
    <dbReference type="NCBI Taxonomy" id="143495"/>
    <lineage>
        <taxon>Bacteria</taxon>
        <taxon>Bacillati</taxon>
        <taxon>Bacillota</taxon>
        <taxon>Bacilli</taxon>
        <taxon>Bacillales</taxon>
        <taxon>Paenibacillaceae</taxon>
        <taxon>Aneurinibacillus group</taxon>
        <taxon>Aneurinibacillus</taxon>
    </lineage>
</organism>
<reference evidence="1 2" key="1">
    <citation type="submission" date="2016-10" db="EMBL/GenBank/DDBJ databases">
        <authorList>
            <person name="de Groot N.N."/>
        </authorList>
    </citation>
    <scope>NUCLEOTIDE SEQUENCE [LARGE SCALE GENOMIC DNA]</scope>
    <source>
        <strain evidence="1 2">L 420-91</strain>
    </source>
</reference>
<dbReference type="AlphaFoldDB" id="A0A1G8FT19"/>
<evidence type="ECO:0000313" key="1">
    <source>
        <dbReference type="EMBL" id="SDH85251.1"/>
    </source>
</evidence>
<dbReference type="EMBL" id="FNDE01000083">
    <property type="protein sequence ID" value="SDH85251.1"/>
    <property type="molecule type" value="Genomic_DNA"/>
</dbReference>
<gene>
    <name evidence="1" type="ORF">SAMN04489735_10831</name>
</gene>
<dbReference type="RefSeq" id="WP_254778376.1">
    <property type="nucleotide sequence ID" value="NZ_FNDE01000083.1"/>
</dbReference>
<accession>A0A1G8FT19</accession>
<dbReference type="Proteomes" id="UP000198956">
    <property type="component" value="Unassembled WGS sequence"/>
</dbReference>
<sequence length="287" mass="31771">ENISINVKVYERGETIMKKALLFSSLVALSLALSGCGGGSGTTASNQKEATPLSTQEYSQMYTDPTKFKGRKVDFYLKVFREPEKDEKGTYIQAWADPKSSNGNTLIAYADPNFQVKDGDYIHVVGVVRDKFTGKNAFGAEVSAPIIDAELVEKTDYITAVAPALKTISVGQEQNQKGYKVKVEKIEFAKEETRVYVTVKNESKDKINFYNHATKLVQGSTQLEPEMNFEGDYKQIQSDILPGVSSDGIIVFKAIDPKAGDIKLITDGSSDNFNMQIKPFEFNVKLQ</sequence>